<keyword evidence="5" id="KW-1185">Reference proteome</keyword>
<dbReference type="PANTHER" id="PTHR25462:SF296">
    <property type="entry name" value="MEIOTIC P26, ISOFORM F"/>
    <property type="match status" value="1"/>
</dbReference>
<dbReference type="SMART" id="SM00336">
    <property type="entry name" value="BBOX"/>
    <property type="match status" value="1"/>
</dbReference>
<protein>
    <recommendedName>
        <fullName evidence="6">B box-type domain-containing protein</fullName>
    </recommendedName>
</protein>
<gene>
    <name evidence="4" type="ORF">MEDL_5467</name>
</gene>
<proteinExistence type="predicted"/>
<dbReference type="InterPro" id="IPR011993">
    <property type="entry name" value="PH-like_dom_sf"/>
</dbReference>
<dbReference type="SUPFAM" id="SSF57845">
    <property type="entry name" value="B-box zinc-binding domain"/>
    <property type="match status" value="1"/>
</dbReference>
<dbReference type="Gene3D" id="3.30.160.60">
    <property type="entry name" value="Classic Zinc Finger"/>
    <property type="match status" value="1"/>
</dbReference>
<dbReference type="Pfam" id="PF00643">
    <property type="entry name" value="zf-B_box"/>
    <property type="match status" value="1"/>
</dbReference>
<dbReference type="Gene3D" id="2.30.29.30">
    <property type="entry name" value="Pleckstrin-homology domain (PH domain)/Phosphotyrosine-binding domain (PTB)"/>
    <property type="match status" value="1"/>
</dbReference>
<evidence type="ECO:0000259" key="3">
    <source>
        <dbReference type="PROSITE" id="PS50119"/>
    </source>
</evidence>
<keyword evidence="1" id="KW-0862">Zinc</keyword>
<dbReference type="PROSITE" id="PS50003">
    <property type="entry name" value="PH_DOMAIN"/>
    <property type="match status" value="1"/>
</dbReference>
<feature type="domain" description="PH" evidence="2">
    <location>
        <begin position="29"/>
        <end position="133"/>
    </location>
</feature>
<dbReference type="SMART" id="SM00233">
    <property type="entry name" value="PH"/>
    <property type="match status" value="1"/>
</dbReference>
<evidence type="ECO:0000313" key="5">
    <source>
        <dbReference type="Proteomes" id="UP000683360"/>
    </source>
</evidence>
<dbReference type="PROSITE" id="PS50119">
    <property type="entry name" value="ZF_BBOX"/>
    <property type="match status" value="1"/>
</dbReference>
<keyword evidence="1" id="KW-0479">Metal-binding</keyword>
<dbReference type="InterPro" id="IPR047153">
    <property type="entry name" value="TRIM45/56/19-like"/>
</dbReference>
<evidence type="ECO:0000256" key="1">
    <source>
        <dbReference type="PROSITE-ProRule" id="PRU00024"/>
    </source>
</evidence>
<keyword evidence="1" id="KW-0863">Zinc-finger</keyword>
<dbReference type="EMBL" id="CAJPWZ010000317">
    <property type="protein sequence ID" value="CAG2190153.1"/>
    <property type="molecule type" value="Genomic_DNA"/>
</dbReference>
<reference evidence="4" key="1">
    <citation type="submission" date="2021-03" db="EMBL/GenBank/DDBJ databases">
        <authorList>
            <person name="Bekaert M."/>
        </authorList>
    </citation>
    <scope>NUCLEOTIDE SEQUENCE</scope>
</reference>
<dbReference type="InterPro" id="IPR000315">
    <property type="entry name" value="Znf_B-box"/>
</dbReference>
<name>A0A8S3Q2J5_MYTED</name>
<dbReference type="AlphaFoldDB" id="A0A8S3Q2J5"/>
<organism evidence="4 5">
    <name type="scientific">Mytilus edulis</name>
    <name type="common">Blue mussel</name>
    <dbReference type="NCBI Taxonomy" id="6550"/>
    <lineage>
        <taxon>Eukaryota</taxon>
        <taxon>Metazoa</taxon>
        <taxon>Spiralia</taxon>
        <taxon>Lophotrochozoa</taxon>
        <taxon>Mollusca</taxon>
        <taxon>Bivalvia</taxon>
        <taxon>Autobranchia</taxon>
        <taxon>Pteriomorphia</taxon>
        <taxon>Mytilida</taxon>
        <taxon>Mytiloidea</taxon>
        <taxon>Mytilidae</taxon>
        <taxon>Mytilinae</taxon>
        <taxon>Mytilus</taxon>
    </lineage>
</organism>
<sequence length="704" mass="80247">MDSEVMRIQDKLVFPPNVPVFQLCKEERHLIYAGELFKCEGNQWKKVHVMLFSDLLVETEHDRDGHLKVIHEPLNLKDLNGIEALRSHGTEFVLHFLLRDFATNQMRHAKLLFRAPNMEQKFTWKSLLEQKVTSAGGQLQHFSSMSDCSETDTGLFEKHTNFVKCSVFKLSFQGTFDMSSKERKFLNSVQRKKGGDVVCQEHNDTPVVMFCKTCDQLVCDECIKNSHKPHDLESLNKQSLEDKMQLSQQIPLVKNSTMPGLKEHIKSIGQTKEQSAKDLEQLMNKIMTRTTELIKMIEKSRDQMLQSCRKDQERARIFLSDLEEKMTSGIKALELSLASAEEVVKSGNAKGAALIQTRLQLNWDIREYKKRHAQIEIPEFVSGSSYDNSIDKMIGVFSGGLHLKTRDELLSKALLKAKPFSSWRMKPYLVAALPLKYDIRSASTVKSDTMLMVPVTRQRLLITMAANGQSRETEMSDHRIYDMSQSIGNEFIGTDADNKTILKFRLDGSVTEKKELRSIPRGIHVCKNGEVLMCLCDTIDFKTQRGKRKIVRMDEQLNIVNSDDLNNVEYTLPDRVVQNDNGDICVIDRIGGGSSRLFVLNKDGTLKFVYPHESPEYDFTATTKLKKVSFSDVCCDSFSNIFVADEKNNDIIVLNSDGDEIVRFSKVLKKKGINLVAPSRIVLDRTGKLWIVMQGKVLVFDLYS</sequence>
<comment type="caution">
    <text evidence="4">The sequence shown here is derived from an EMBL/GenBank/DDBJ whole genome shotgun (WGS) entry which is preliminary data.</text>
</comment>
<dbReference type="Gene3D" id="2.120.10.30">
    <property type="entry name" value="TolB, C-terminal domain"/>
    <property type="match status" value="1"/>
</dbReference>
<accession>A0A8S3Q2J5</accession>
<dbReference type="PANTHER" id="PTHR25462">
    <property type="entry name" value="BONUS, ISOFORM C-RELATED"/>
    <property type="match status" value="1"/>
</dbReference>
<evidence type="ECO:0000313" key="4">
    <source>
        <dbReference type="EMBL" id="CAG2190153.1"/>
    </source>
</evidence>
<feature type="domain" description="B box-type" evidence="3">
    <location>
        <begin position="194"/>
        <end position="235"/>
    </location>
</feature>
<dbReference type="GO" id="GO:0061630">
    <property type="term" value="F:ubiquitin protein ligase activity"/>
    <property type="evidence" value="ECO:0007669"/>
    <property type="project" value="TreeGrafter"/>
</dbReference>
<dbReference type="GO" id="GO:0008270">
    <property type="term" value="F:zinc ion binding"/>
    <property type="evidence" value="ECO:0007669"/>
    <property type="project" value="UniProtKB-KW"/>
</dbReference>
<dbReference type="OrthoDB" id="5351233at2759"/>
<dbReference type="Proteomes" id="UP000683360">
    <property type="component" value="Unassembled WGS sequence"/>
</dbReference>
<dbReference type="InterPro" id="IPR001849">
    <property type="entry name" value="PH_domain"/>
</dbReference>
<evidence type="ECO:0000259" key="2">
    <source>
        <dbReference type="PROSITE" id="PS50003"/>
    </source>
</evidence>
<dbReference type="SUPFAM" id="SSF63829">
    <property type="entry name" value="Calcium-dependent phosphotriesterase"/>
    <property type="match status" value="1"/>
</dbReference>
<dbReference type="InterPro" id="IPR011042">
    <property type="entry name" value="6-blade_b-propeller_TolB-like"/>
</dbReference>
<evidence type="ECO:0008006" key="6">
    <source>
        <dbReference type="Google" id="ProtNLM"/>
    </source>
</evidence>
<dbReference type="SUPFAM" id="SSF50729">
    <property type="entry name" value="PH domain-like"/>
    <property type="match status" value="1"/>
</dbReference>